<dbReference type="EC" id="3.1.1.-" evidence="7"/>
<feature type="active site" evidence="8">
    <location>
        <position position="207"/>
    </location>
</feature>
<name>A0A420H8Q7_9PEZI</name>
<dbReference type="FunFam" id="3.40.50.1820:FF:000186">
    <property type="entry name" value="Protein phosphatase methylesterase 1"/>
    <property type="match status" value="1"/>
</dbReference>
<proteinExistence type="inferred from homology"/>
<feature type="active site" evidence="8">
    <location>
        <position position="360"/>
    </location>
</feature>
<evidence type="ECO:0000256" key="4">
    <source>
        <dbReference type="ARBA" id="ARBA00022801"/>
    </source>
</evidence>
<evidence type="ECO:0000313" key="11">
    <source>
        <dbReference type="EMBL" id="RKF53810.1"/>
    </source>
</evidence>
<feature type="domain" description="AB hydrolase-1" evidence="10">
    <location>
        <begin position="122"/>
        <end position="367"/>
    </location>
</feature>
<keyword evidence="4 7" id="KW-0378">Hydrolase</keyword>
<evidence type="ECO:0000256" key="5">
    <source>
        <dbReference type="ARBA" id="ARBA00024741"/>
    </source>
</evidence>
<dbReference type="PIRSF" id="PIRSF022950">
    <property type="entry name" value="PPase_methylesterase_euk"/>
    <property type="match status" value="1"/>
</dbReference>
<sequence length="402" mass="44706">MSGLQKSFAKIKLASFSTMTRFDEADEDGIQEHLELHPASSLPTRDDGSSSGSSISSNSTIKPSQYLESSARPEGHMEKKKYVTLSWTSFFERELQIYSETESMQILYHAYLTSPIDNAPLFVMHHGAGSSGLSFASIALEIRKLLPSAGILSLDARGHGFTHITPSEKDLDLSLSTLSEDLIFVITETKKMLKWPEMPPLILVGHSLGGAVITEIARTAKLEDKLMCYVVIDVVEGSAIDALKSMQTYLSSRPTSFRSLEAAVEWHVRTRTIRNLKSAQISVPALLKQREDSDLWTWRTDLAATEPYWERWFAGMSKKFLEGKSSKLLMLAGTDRLDTELLIGQMQGTPLTQIFPEAGHFIHEDLPGKAASILIDFFNRNDRSKLVLPPKVADMLLAGKKI</sequence>
<organism evidence="11 12">
    <name type="scientific">Golovinomyces cichoracearum</name>
    <dbReference type="NCBI Taxonomy" id="62708"/>
    <lineage>
        <taxon>Eukaryota</taxon>
        <taxon>Fungi</taxon>
        <taxon>Dikarya</taxon>
        <taxon>Ascomycota</taxon>
        <taxon>Pezizomycotina</taxon>
        <taxon>Leotiomycetes</taxon>
        <taxon>Erysiphales</taxon>
        <taxon>Erysiphaceae</taxon>
        <taxon>Golovinomyces</taxon>
    </lineage>
</organism>
<dbReference type="AlphaFoldDB" id="A0A420H8Q7"/>
<evidence type="ECO:0000256" key="9">
    <source>
        <dbReference type="SAM" id="MobiDB-lite"/>
    </source>
</evidence>
<evidence type="ECO:0000259" key="10">
    <source>
        <dbReference type="Pfam" id="PF12697"/>
    </source>
</evidence>
<dbReference type="OrthoDB" id="194865at2759"/>
<feature type="active site" evidence="8">
    <location>
        <position position="233"/>
    </location>
</feature>
<gene>
    <name evidence="11" type="ORF">GcC1_217004</name>
</gene>
<comment type="function">
    <text evidence="5">Demethylates proteins that have been reversibly carboxymethylated. Demethylates the phosphatase PP2A catalytic subunit.</text>
</comment>
<accession>A0A420H8Q7</accession>
<feature type="region of interest" description="Disordered" evidence="9">
    <location>
        <begin position="36"/>
        <end position="73"/>
    </location>
</feature>
<keyword evidence="3 7" id="KW-0719">Serine esterase</keyword>
<feature type="compositionally biased region" description="Low complexity" evidence="9">
    <location>
        <begin position="49"/>
        <end position="59"/>
    </location>
</feature>
<evidence type="ECO:0000256" key="6">
    <source>
        <dbReference type="ARBA" id="ARBA00049203"/>
    </source>
</evidence>
<dbReference type="PANTHER" id="PTHR14189:SF0">
    <property type="entry name" value="PROTEIN PHOSPHATASE METHYLESTERASE 1"/>
    <property type="match status" value="1"/>
</dbReference>
<comment type="caution">
    <text evidence="11">The sequence shown here is derived from an EMBL/GenBank/DDBJ whole genome shotgun (WGS) entry which is preliminary data.</text>
</comment>
<dbReference type="InterPro" id="IPR016812">
    <property type="entry name" value="PPase_methylesterase_euk"/>
</dbReference>
<evidence type="ECO:0000256" key="7">
    <source>
        <dbReference type="PIRNR" id="PIRNR022950"/>
    </source>
</evidence>
<evidence type="ECO:0000256" key="1">
    <source>
        <dbReference type="ARBA" id="ARBA00008645"/>
    </source>
</evidence>
<dbReference type="Gene3D" id="3.40.50.1820">
    <property type="entry name" value="alpha/beta hydrolase"/>
    <property type="match status" value="1"/>
</dbReference>
<evidence type="ECO:0000313" key="12">
    <source>
        <dbReference type="Proteomes" id="UP000285405"/>
    </source>
</evidence>
<dbReference type="Pfam" id="PF12697">
    <property type="entry name" value="Abhydrolase_6"/>
    <property type="match status" value="1"/>
</dbReference>
<evidence type="ECO:0000256" key="8">
    <source>
        <dbReference type="PIRSR" id="PIRSR022950-1"/>
    </source>
</evidence>
<evidence type="ECO:0000256" key="2">
    <source>
        <dbReference type="ARBA" id="ARBA00020672"/>
    </source>
</evidence>
<reference evidence="11 12" key="1">
    <citation type="journal article" date="2018" name="BMC Genomics">
        <title>Comparative genome analyses reveal sequence features reflecting distinct modes of host-adaptation between dicot and monocot powdery mildew.</title>
        <authorList>
            <person name="Wu Y."/>
            <person name="Ma X."/>
            <person name="Pan Z."/>
            <person name="Kale S.D."/>
            <person name="Song Y."/>
            <person name="King H."/>
            <person name="Zhang Q."/>
            <person name="Presley C."/>
            <person name="Deng X."/>
            <person name="Wei C.I."/>
            <person name="Xiao S."/>
        </authorList>
    </citation>
    <scope>NUCLEOTIDE SEQUENCE [LARGE SCALE GENOMIC DNA]</scope>
    <source>
        <strain evidence="11">UCSC1</strain>
    </source>
</reference>
<dbReference type="GO" id="GO:0051723">
    <property type="term" value="F:protein methylesterase activity"/>
    <property type="evidence" value="ECO:0007669"/>
    <property type="project" value="UniProtKB-EC"/>
</dbReference>
<dbReference type="InterPro" id="IPR029058">
    <property type="entry name" value="AB_hydrolase_fold"/>
</dbReference>
<comment type="similarity">
    <text evidence="1 7">Belongs to the AB hydrolase superfamily.</text>
</comment>
<dbReference type="EMBL" id="MCBR01021779">
    <property type="protein sequence ID" value="RKF53810.1"/>
    <property type="molecule type" value="Genomic_DNA"/>
</dbReference>
<dbReference type="Proteomes" id="UP000285405">
    <property type="component" value="Unassembled WGS sequence"/>
</dbReference>
<protein>
    <recommendedName>
        <fullName evidence="2 7">Protein phosphatase methylesterase 1</fullName>
        <shortName evidence="7">PME-1</shortName>
        <ecNumber evidence="7">3.1.1.-</ecNumber>
    </recommendedName>
</protein>
<dbReference type="PANTHER" id="PTHR14189">
    <property type="entry name" value="PROTEIN PHOSPHATASE METHYLESTERASE-1 RELATED"/>
    <property type="match status" value="1"/>
</dbReference>
<evidence type="ECO:0000256" key="3">
    <source>
        <dbReference type="ARBA" id="ARBA00022487"/>
    </source>
</evidence>
<dbReference type="InterPro" id="IPR000073">
    <property type="entry name" value="AB_hydrolase_1"/>
</dbReference>
<dbReference type="SUPFAM" id="SSF53474">
    <property type="entry name" value="alpha/beta-Hydrolases"/>
    <property type="match status" value="1"/>
</dbReference>
<comment type="catalytic activity">
    <reaction evidence="6">
        <text>[phosphatase 2A protein]-C-terminal L-leucine methyl ester + H2O = [phosphatase 2A protein]-C-terminal L-leucine + methanol + H(+)</text>
        <dbReference type="Rhea" id="RHEA:48548"/>
        <dbReference type="Rhea" id="RHEA-COMP:12134"/>
        <dbReference type="Rhea" id="RHEA-COMP:12135"/>
        <dbReference type="ChEBI" id="CHEBI:15377"/>
        <dbReference type="ChEBI" id="CHEBI:15378"/>
        <dbReference type="ChEBI" id="CHEBI:17790"/>
        <dbReference type="ChEBI" id="CHEBI:90516"/>
        <dbReference type="ChEBI" id="CHEBI:90517"/>
        <dbReference type="EC" id="3.1.1.89"/>
    </reaction>
</comment>